<keyword evidence="7" id="KW-0808">Transferase</keyword>
<keyword evidence="5" id="KW-1003">Cell membrane</keyword>
<dbReference type="PANTHER" id="PTHR32309">
    <property type="entry name" value="TYROSINE-PROTEIN KINASE"/>
    <property type="match status" value="1"/>
</dbReference>
<dbReference type="InterPro" id="IPR003856">
    <property type="entry name" value="LPS_length_determ_N"/>
</dbReference>
<dbReference type="STRING" id="440514.SAMN04488010_1184"/>
<keyword evidence="22" id="KW-1185">Reference proteome</keyword>
<dbReference type="GO" id="GO:0005886">
    <property type="term" value="C:plasma membrane"/>
    <property type="evidence" value="ECO:0007669"/>
    <property type="project" value="UniProtKB-SubCell"/>
</dbReference>
<evidence type="ECO:0000256" key="3">
    <source>
        <dbReference type="ARBA" id="ARBA00008883"/>
    </source>
</evidence>
<evidence type="ECO:0000256" key="11">
    <source>
        <dbReference type="ARBA" id="ARBA00022840"/>
    </source>
</evidence>
<keyword evidence="13 17" id="KW-0472">Membrane</keyword>
<reference evidence="22" key="1">
    <citation type="submission" date="2016-10" db="EMBL/GenBank/DDBJ databases">
        <authorList>
            <person name="Varghese N."/>
            <person name="Submissions S."/>
        </authorList>
    </citation>
    <scope>NUCLEOTIDE SEQUENCE [LARGE SCALE GENOMIC DNA]</scope>
    <source>
        <strain evidence="22">DSM 19891</strain>
    </source>
</reference>
<keyword evidence="10" id="KW-0418">Kinase</keyword>
<evidence type="ECO:0000256" key="15">
    <source>
        <dbReference type="ARBA" id="ARBA00051245"/>
    </source>
</evidence>
<keyword evidence="8 17" id="KW-0812">Transmembrane</keyword>
<feature type="coiled-coil region" evidence="16">
    <location>
        <begin position="273"/>
        <end position="330"/>
    </location>
</feature>
<feature type="domain" description="AAA" evidence="19">
    <location>
        <begin position="585"/>
        <end position="705"/>
    </location>
</feature>
<gene>
    <name evidence="21" type="ORF">SAMN04488010_1184</name>
</gene>
<dbReference type="CDD" id="cd05387">
    <property type="entry name" value="BY-kinase"/>
    <property type="match status" value="1"/>
</dbReference>
<dbReference type="PANTHER" id="PTHR32309:SF13">
    <property type="entry name" value="FERRIC ENTEROBACTIN TRANSPORT PROTEIN FEPE"/>
    <property type="match status" value="1"/>
</dbReference>
<evidence type="ECO:0000313" key="22">
    <source>
        <dbReference type="Proteomes" id="UP000199462"/>
    </source>
</evidence>
<evidence type="ECO:0000259" key="18">
    <source>
        <dbReference type="Pfam" id="PF02706"/>
    </source>
</evidence>
<evidence type="ECO:0000259" key="19">
    <source>
        <dbReference type="Pfam" id="PF13614"/>
    </source>
</evidence>
<dbReference type="Pfam" id="PF13614">
    <property type="entry name" value="AAA_31"/>
    <property type="match status" value="1"/>
</dbReference>
<dbReference type="InterPro" id="IPR025669">
    <property type="entry name" value="AAA_dom"/>
</dbReference>
<keyword evidence="12 17" id="KW-1133">Transmembrane helix</keyword>
<dbReference type="InterPro" id="IPR050445">
    <property type="entry name" value="Bact_polysacc_biosynth/exp"/>
</dbReference>
<keyword evidence="14" id="KW-0829">Tyrosine-protein kinase</keyword>
<dbReference type="InterPro" id="IPR027417">
    <property type="entry name" value="P-loop_NTPase"/>
</dbReference>
<keyword evidence="9" id="KW-0547">Nucleotide-binding</keyword>
<proteinExistence type="inferred from homology"/>
<evidence type="ECO:0000256" key="2">
    <source>
        <dbReference type="ARBA" id="ARBA00007316"/>
    </source>
</evidence>
<feature type="transmembrane region" description="Helical" evidence="17">
    <location>
        <begin position="496"/>
        <end position="515"/>
    </location>
</feature>
<evidence type="ECO:0000259" key="20">
    <source>
        <dbReference type="Pfam" id="PF13807"/>
    </source>
</evidence>
<dbReference type="InterPro" id="IPR005702">
    <property type="entry name" value="Wzc-like_C"/>
</dbReference>
<evidence type="ECO:0000256" key="14">
    <source>
        <dbReference type="ARBA" id="ARBA00023137"/>
    </source>
</evidence>
<comment type="similarity">
    <text evidence="2">Belongs to the CpsD/CapB family.</text>
</comment>
<keyword evidence="16" id="KW-0175">Coiled coil</keyword>
<evidence type="ECO:0000256" key="5">
    <source>
        <dbReference type="ARBA" id="ARBA00022475"/>
    </source>
</evidence>
<dbReference type="AlphaFoldDB" id="A0A1I6I649"/>
<evidence type="ECO:0000256" key="13">
    <source>
        <dbReference type="ARBA" id="ARBA00023136"/>
    </source>
</evidence>
<organism evidence="21 22">
    <name type="scientific">Maribacter stanieri</name>
    <dbReference type="NCBI Taxonomy" id="440514"/>
    <lineage>
        <taxon>Bacteria</taxon>
        <taxon>Pseudomonadati</taxon>
        <taxon>Bacteroidota</taxon>
        <taxon>Flavobacteriia</taxon>
        <taxon>Flavobacteriales</taxon>
        <taxon>Flavobacteriaceae</taxon>
        <taxon>Maribacter</taxon>
    </lineage>
</organism>
<evidence type="ECO:0000256" key="1">
    <source>
        <dbReference type="ARBA" id="ARBA00004429"/>
    </source>
</evidence>
<dbReference type="EC" id="2.7.10.2" evidence="4"/>
<evidence type="ECO:0000256" key="10">
    <source>
        <dbReference type="ARBA" id="ARBA00022777"/>
    </source>
</evidence>
<evidence type="ECO:0000256" key="7">
    <source>
        <dbReference type="ARBA" id="ARBA00022679"/>
    </source>
</evidence>
<feature type="transmembrane region" description="Helical" evidence="17">
    <location>
        <begin position="26"/>
        <end position="45"/>
    </location>
</feature>
<dbReference type="Pfam" id="PF02706">
    <property type="entry name" value="Wzz"/>
    <property type="match status" value="1"/>
</dbReference>
<dbReference type="Proteomes" id="UP000199462">
    <property type="component" value="Unassembled WGS sequence"/>
</dbReference>
<dbReference type="Pfam" id="PF13807">
    <property type="entry name" value="GNVR"/>
    <property type="match status" value="1"/>
</dbReference>
<comment type="similarity">
    <text evidence="3">Belongs to the etk/wzc family.</text>
</comment>
<dbReference type="RefSeq" id="WP_091902064.1">
    <property type="nucleotide sequence ID" value="NZ_FOYX01000001.1"/>
</dbReference>
<evidence type="ECO:0000256" key="9">
    <source>
        <dbReference type="ARBA" id="ARBA00022741"/>
    </source>
</evidence>
<accession>A0A1I6I649</accession>
<keyword evidence="6" id="KW-0997">Cell inner membrane</keyword>
<protein>
    <recommendedName>
        <fullName evidence="4">non-specific protein-tyrosine kinase</fullName>
        <ecNumber evidence="4">2.7.10.2</ecNumber>
    </recommendedName>
</protein>
<comment type="catalytic activity">
    <reaction evidence="15">
        <text>L-tyrosyl-[protein] + ATP = O-phospho-L-tyrosyl-[protein] + ADP + H(+)</text>
        <dbReference type="Rhea" id="RHEA:10596"/>
        <dbReference type="Rhea" id="RHEA-COMP:10136"/>
        <dbReference type="Rhea" id="RHEA-COMP:20101"/>
        <dbReference type="ChEBI" id="CHEBI:15378"/>
        <dbReference type="ChEBI" id="CHEBI:30616"/>
        <dbReference type="ChEBI" id="CHEBI:46858"/>
        <dbReference type="ChEBI" id="CHEBI:61978"/>
        <dbReference type="ChEBI" id="CHEBI:456216"/>
        <dbReference type="EC" id="2.7.10.2"/>
    </reaction>
</comment>
<evidence type="ECO:0000256" key="12">
    <source>
        <dbReference type="ARBA" id="ARBA00022989"/>
    </source>
</evidence>
<evidence type="ECO:0000256" key="4">
    <source>
        <dbReference type="ARBA" id="ARBA00011903"/>
    </source>
</evidence>
<dbReference type="GO" id="GO:0004713">
    <property type="term" value="F:protein tyrosine kinase activity"/>
    <property type="evidence" value="ECO:0007669"/>
    <property type="project" value="TreeGrafter"/>
</dbReference>
<dbReference type="SUPFAM" id="SSF52540">
    <property type="entry name" value="P-loop containing nucleoside triphosphate hydrolases"/>
    <property type="match status" value="1"/>
</dbReference>
<dbReference type="Gene3D" id="3.40.50.300">
    <property type="entry name" value="P-loop containing nucleotide triphosphate hydrolases"/>
    <property type="match status" value="1"/>
</dbReference>
<evidence type="ECO:0000256" key="6">
    <source>
        <dbReference type="ARBA" id="ARBA00022519"/>
    </source>
</evidence>
<sequence>MNDINFDLKTSENKNLGQVFKSYFKHWLLITISIIICLALVFLYLRYKAVNQYEINSTIFLKNSSAGKNTGDIEGFRDFGLIKTSQSLEDEIGIITSSGIMEEVITDNFFNIKFYHKGSIKDVEIYGEDVPVQILVDENTDIVPYDLFIDLIFIDETSYELKTEFEKEKITSTHAFGETIKTKYGTITVLKKPEVRNITEFDPMIFVLADKEKLVGEYLNNLSVYPDNDTGSLLRMTFVSSHKTKGEDILSKLIDTYIKRTIKYENELAENTIKIIDNRLKLLSGEIENVEKSVVDFKTKNVVTDVASNADSYIKQANDYKEKASDYQSQINILSQIEQTLLNSTIENSIGGGFSINDRTLTDQISTYNSTLVERQNLSQSAVTSNPMIVKLDANLSNLRQSILRNVQSSKNGLSLAQRNLQDNANRYDAQLARVPGMEKQLLTISRDKSTKEGLYLYLLQKREEEVLSLAVPASSTRVVNRPKAGIYPISPNKKLTYLAGLLLGLFLPISAIYFKNAFNTQITSIEEINNLTETPVVGEISKHSGSKLIVAKQEEREEQSHTLELFRLLRFNLEYLKHDQQNQTILITSSVKGEGKTFIASNLALSLASIGEKVALLSLDLRKPTLMSCFNLDEKIGVTDFIIKKGIDKDSLFQNYNEIKNLKLMGSGMVIGQISTTLLHERVGILINELKSEFDRIIIDTAPIGLVSDAYALNPFVDSTIYVVRKDFTKKEHIGIVDNIYKNSKLNNCMILLNETDPKETYN</sequence>
<dbReference type="EMBL" id="FOYX01000001">
    <property type="protein sequence ID" value="SFR62227.1"/>
    <property type="molecule type" value="Genomic_DNA"/>
</dbReference>
<comment type="subcellular location">
    <subcellularLocation>
        <location evidence="1">Cell inner membrane</location>
        <topology evidence="1">Multi-pass membrane protein</topology>
    </subcellularLocation>
</comment>
<feature type="domain" description="Polysaccharide chain length determinant N-terminal" evidence="18">
    <location>
        <begin position="15"/>
        <end position="107"/>
    </location>
</feature>
<dbReference type="InterPro" id="IPR032807">
    <property type="entry name" value="GNVR"/>
</dbReference>
<evidence type="ECO:0000256" key="17">
    <source>
        <dbReference type="SAM" id="Phobius"/>
    </source>
</evidence>
<feature type="domain" description="Tyrosine-protein kinase G-rich" evidence="20">
    <location>
        <begin position="438"/>
        <end position="518"/>
    </location>
</feature>
<evidence type="ECO:0000256" key="16">
    <source>
        <dbReference type="SAM" id="Coils"/>
    </source>
</evidence>
<name>A0A1I6I649_9FLAO</name>
<evidence type="ECO:0000256" key="8">
    <source>
        <dbReference type="ARBA" id="ARBA00022692"/>
    </source>
</evidence>
<keyword evidence="11" id="KW-0067">ATP-binding</keyword>
<evidence type="ECO:0000313" key="21">
    <source>
        <dbReference type="EMBL" id="SFR62227.1"/>
    </source>
</evidence>